<evidence type="ECO:0000256" key="8">
    <source>
        <dbReference type="RuleBase" id="RU364057"/>
    </source>
</evidence>
<dbReference type="PANTHER" id="PTHR21711:SF0">
    <property type="entry name" value="MITOCHONDRIAL INNER MEMBRANE PROTEASE ATP23 HOMOLOG"/>
    <property type="match status" value="1"/>
</dbReference>
<dbReference type="GO" id="GO:0005743">
    <property type="term" value="C:mitochondrial inner membrane"/>
    <property type="evidence" value="ECO:0007669"/>
    <property type="project" value="UniProtKB-SubCell"/>
</dbReference>
<accession>A0A0W4ZLH5</accession>
<keyword evidence="5 8" id="KW-0479">Metal-binding</keyword>
<dbReference type="AlphaFoldDB" id="A0A0W4ZLH5"/>
<gene>
    <name evidence="9" type="ORF">T552_01179</name>
</gene>
<protein>
    <recommendedName>
        <fullName evidence="3 8">Mitochondrial inner membrane protease ATP23</fullName>
        <ecNumber evidence="8">3.4.24.-</ecNumber>
    </recommendedName>
</protein>
<keyword evidence="8" id="KW-0496">Mitochondrion</keyword>
<dbReference type="GO" id="GO:0034982">
    <property type="term" value="P:mitochondrial protein processing"/>
    <property type="evidence" value="ECO:0007669"/>
    <property type="project" value="TreeGrafter"/>
</dbReference>
<keyword evidence="10" id="KW-1185">Reference proteome</keyword>
<comment type="function">
    <text evidence="8">Has a dual role in the assembly of mitochondrial ATPase.</text>
</comment>
<dbReference type="Pfam" id="PF09768">
    <property type="entry name" value="Peptidase_M76"/>
    <property type="match status" value="1"/>
</dbReference>
<evidence type="ECO:0000313" key="9">
    <source>
        <dbReference type="EMBL" id="KTW29223.1"/>
    </source>
</evidence>
<dbReference type="PANTHER" id="PTHR21711">
    <property type="entry name" value="MITOCHONDRIAL INNER MEMBRANE PROTEASE"/>
    <property type="match status" value="1"/>
</dbReference>
<comment type="similarity">
    <text evidence="2 8">Belongs to the peptidase M76 family.</text>
</comment>
<dbReference type="GO" id="GO:0046872">
    <property type="term" value="F:metal ion binding"/>
    <property type="evidence" value="ECO:0007669"/>
    <property type="project" value="UniProtKB-KW"/>
</dbReference>
<evidence type="ECO:0000256" key="1">
    <source>
        <dbReference type="ARBA" id="ARBA00004137"/>
    </source>
</evidence>
<evidence type="ECO:0000256" key="4">
    <source>
        <dbReference type="ARBA" id="ARBA00022670"/>
    </source>
</evidence>
<evidence type="ECO:0000256" key="3">
    <source>
        <dbReference type="ARBA" id="ARBA00014615"/>
    </source>
</evidence>
<dbReference type="GO" id="GO:0004222">
    <property type="term" value="F:metalloendopeptidase activity"/>
    <property type="evidence" value="ECO:0007669"/>
    <property type="project" value="InterPro"/>
</dbReference>
<dbReference type="VEuPathDB" id="FungiDB:T552_01179"/>
<comment type="caution">
    <text evidence="9">The sequence shown here is derived from an EMBL/GenBank/DDBJ whole genome shotgun (WGS) entry which is preliminary data.</text>
</comment>
<evidence type="ECO:0000256" key="6">
    <source>
        <dbReference type="ARBA" id="ARBA00022801"/>
    </source>
</evidence>
<dbReference type="OrthoDB" id="285308at2759"/>
<dbReference type="GeneID" id="28935972"/>
<dbReference type="EMBL" id="LFVZ01000005">
    <property type="protein sequence ID" value="KTW29223.1"/>
    <property type="molecule type" value="Genomic_DNA"/>
</dbReference>
<proteinExistence type="inferred from homology"/>
<reference evidence="10" key="1">
    <citation type="journal article" date="2016" name="Nat. Commun.">
        <title>Genome analysis of three Pneumocystis species reveals adaptation mechanisms to life exclusively in mammalian hosts.</title>
        <authorList>
            <person name="Ma L."/>
            <person name="Chen Z."/>
            <person name="Huang D.W."/>
            <person name="Kutty G."/>
            <person name="Ishihara M."/>
            <person name="Wang H."/>
            <person name="Abouelleil A."/>
            <person name="Bishop L."/>
            <person name="Davey E."/>
            <person name="Deng R."/>
            <person name="Deng X."/>
            <person name="Fan L."/>
            <person name="Fantoni G."/>
            <person name="Fitzgerald M."/>
            <person name="Gogineni E."/>
            <person name="Goldberg J.M."/>
            <person name="Handley G."/>
            <person name="Hu X."/>
            <person name="Huber C."/>
            <person name="Jiao X."/>
            <person name="Jones K."/>
            <person name="Levin J.Z."/>
            <person name="Liu Y."/>
            <person name="Macdonald P."/>
            <person name="Melnikov A."/>
            <person name="Raley C."/>
            <person name="Sassi M."/>
            <person name="Sherman B.T."/>
            <person name="Song X."/>
            <person name="Sykes S."/>
            <person name="Tran B."/>
            <person name="Walsh L."/>
            <person name="Xia Y."/>
            <person name="Yang J."/>
            <person name="Young S."/>
            <person name="Zeng Q."/>
            <person name="Zheng X."/>
            <person name="Stephens R."/>
            <person name="Nusbaum C."/>
            <person name="Birren B.W."/>
            <person name="Azadi P."/>
            <person name="Lempicki R.A."/>
            <person name="Cuomo C.A."/>
            <person name="Kovacs J.A."/>
        </authorList>
    </citation>
    <scope>NUCLEOTIDE SEQUENCE [LARGE SCALE GENOMIC DNA]</scope>
    <source>
        <strain evidence="10">B80</strain>
    </source>
</reference>
<sequence>MENTHENTSERSDNIDESFLNWRNTLMYVLGFGMDKNERKKYEEARDHAYKEQMNHRCEEWKRYLLKNSPSVRFMAKHLDSLKSGSLLDNILCVPCNEMKSGWFDSSKGIFLCQNKIWSKSHMEDTMVHEMIHAYDHSKFVVDSNNLRHHACSEIRAVSLSGECRWWREFKNGAIGTFRKHHQECVKRRAILSVLGHPACKDMDHAKQVVMQVFEPCFSDTRPYDEIY</sequence>
<dbReference type="RefSeq" id="XP_018226416.1">
    <property type="nucleotide sequence ID" value="XM_018369770.1"/>
</dbReference>
<keyword evidence="6 8" id="KW-0378">Hydrolase</keyword>
<keyword evidence="8" id="KW-0472">Membrane</keyword>
<evidence type="ECO:0000256" key="5">
    <source>
        <dbReference type="ARBA" id="ARBA00022723"/>
    </source>
</evidence>
<comment type="subcellular location">
    <subcellularLocation>
        <location evidence="1 8">Mitochondrion inner membrane</location>
        <topology evidence="1 8">Peripheral membrane protein</topology>
        <orientation evidence="1 8">Intermembrane side</orientation>
    </subcellularLocation>
</comment>
<keyword evidence="7 8" id="KW-0482">Metalloprotease</keyword>
<evidence type="ECO:0000313" key="10">
    <source>
        <dbReference type="Proteomes" id="UP000054454"/>
    </source>
</evidence>
<dbReference type="InterPro" id="IPR019165">
    <property type="entry name" value="Peptidase_M76_ATP23"/>
</dbReference>
<evidence type="ECO:0000256" key="2">
    <source>
        <dbReference type="ARBA" id="ARBA00009915"/>
    </source>
</evidence>
<name>A0A0W4ZLH5_PNEC8</name>
<dbReference type="Proteomes" id="UP000054454">
    <property type="component" value="Unassembled WGS sequence"/>
</dbReference>
<dbReference type="GO" id="GO:0033615">
    <property type="term" value="P:mitochondrial proton-transporting ATP synthase complex assembly"/>
    <property type="evidence" value="ECO:0007669"/>
    <property type="project" value="TreeGrafter"/>
</dbReference>
<evidence type="ECO:0000256" key="7">
    <source>
        <dbReference type="ARBA" id="ARBA00023049"/>
    </source>
</evidence>
<keyword evidence="8" id="KW-0999">Mitochondrion inner membrane</keyword>
<dbReference type="EC" id="3.4.24.-" evidence="8"/>
<keyword evidence="4 8" id="KW-0645">Protease</keyword>
<organism evidence="9 10">
    <name type="scientific">Pneumocystis carinii (strain B80)</name>
    <name type="common">Rat pneumocystis pneumonia agent</name>
    <name type="synonym">Pneumocystis carinii f. sp. carinii</name>
    <dbReference type="NCBI Taxonomy" id="1408658"/>
    <lineage>
        <taxon>Eukaryota</taxon>
        <taxon>Fungi</taxon>
        <taxon>Dikarya</taxon>
        <taxon>Ascomycota</taxon>
        <taxon>Taphrinomycotina</taxon>
        <taxon>Pneumocystomycetes</taxon>
        <taxon>Pneumocystaceae</taxon>
        <taxon>Pneumocystis</taxon>
    </lineage>
</organism>